<protein>
    <submittedName>
        <fullName evidence="1">Uncharacterized protein</fullName>
    </submittedName>
</protein>
<gene>
    <name evidence="1" type="ORF">CSOL1703_00006894</name>
</gene>
<accession>A0A9N9ZKA6</accession>
<dbReference type="Proteomes" id="UP000775872">
    <property type="component" value="Unassembled WGS sequence"/>
</dbReference>
<comment type="caution">
    <text evidence="1">The sequence shown here is derived from an EMBL/GenBank/DDBJ whole genome shotgun (WGS) entry which is preliminary data.</text>
</comment>
<organism evidence="1 2">
    <name type="scientific">Clonostachys solani</name>
    <dbReference type="NCBI Taxonomy" id="160281"/>
    <lineage>
        <taxon>Eukaryota</taxon>
        <taxon>Fungi</taxon>
        <taxon>Dikarya</taxon>
        <taxon>Ascomycota</taxon>
        <taxon>Pezizomycotina</taxon>
        <taxon>Sordariomycetes</taxon>
        <taxon>Hypocreomycetidae</taxon>
        <taxon>Hypocreales</taxon>
        <taxon>Bionectriaceae</taxon>
        <taxon>Clonostachys</taxon>
    </lineage>
</organism>
<keyword evidence="2" id="KW-1185">Reference proteome</keyword>
<evidence type="ECO:0000313" key="1">
    <source>
        <dbReference type="EMBL" id="CAH0057123.1"/>
    </source>
</evidence>
<reference evidence="1" key="1">
    <citation type="submission" date="2021-10" db="EMBL/GenBank/DDBJ databases">
        <authorList>
            <person name="Piombo E."/>
        </authorList>
    </citation>
    <scope>NUCLEOTIDE SEQUENCE</scope>
</reference>
<evidence type="ECO:0000313" key="2">
    <source>
        <dbReference type="Proteomes" id="UP000775872"/>
    </source>
</evidence>
<proteinExistence type="predicted"/>
<dbReference type="AlphaFoldDB" id="A0A9N9ZKA6"/>
<name>A0A9N9ZKA6_9HYPO</name>
<dbReference type="EMBL" id="CABFOC020000074">
    <property type="protein sequence ID" value="CAH0057123.1"/>
    <property type="molecule type" value="Genomic_DNA"/>
</dbReference>
<sequence>MRSSMDEIMRRMATLSVNLLQFIGKSSSYQWHFKWAPTYSALMLTFLAMLAFQISEKSPDLINRAILVVQVAPITRMLQSYPHTQRLASHLEQITQSFEFGVTGDMADESNDRVISQDQSQTLLQSEGPAEMFTFDYENLDLFLAPGYMDNFSID</sequence>